<comment type="caution">
    <text evidence="1">The sequence shown here is derived from an EMBL/GenBank/DDBJ whole genome shotgun (WGS) entry which is preliminary data.</text>
</comment>
<keyword evidence="2" id="KW-1185">Reference proteome</keyword>
<dbReference type="Proteomes" id="UP001232445">
    <property type="component" value="Unassembled WGS sequence"/>
</dbReference>
<proteinExistence type="predicted"/>
<organism evidence="1 2">
    <name type="scientific">Caldalkalibacillus uzonensis</name>
    <dbReference type="NCBI Taxonomy" id="353224"/>
    <lineage>
        <taxon>Bacteria</taxon>
        <taxon>Bacillati</taxon>
        <taxon>Bacillota</taxon>
        <taxon>Bacilli</taxon>
        <taxon>Bacillales</taxon>
        <taxon>Bacillaceae</taxon>
        <taxon>Caldalkalibacillus</taxon>
    </lineage>
</organism>
<reference evidence="1 2" key="1">
    <citation type="submission" date="2023-07" db="EMBL/GenBank/DDBJ databases">
        <title>Genomic Encyclopedia of Type Strains, Phase IV (KMG-IV): sequencing the most valuable type-strain genomes for metagenomic binning, comparative biology and taxonomic classification.</title>
        <authorList>
            <person name="Goeker M."/>
        </authorList>
    </citation>
    <scope>NUCLEOTIDE SEQUENCE [LARGE SCALE GENOMIC DNA]</scope>
    <source>
        <strain evidence="1 2">DSM 17740</strain>
    </source>
</reference>
<evidence type="ECO:0000313" key="2">
    <source>
        <dbReference type="Proteomes" id="UP001232445"/>
    </source>
</evidence>
<accession>A0ABU0CWQ1</accession>
<protein>
    <recommendedName>
        <fullName evidence="3">Acyl-CoA dehydrogenase/oxidase C-terminal domain-containing protein</fullName>
    </recommendedName>
</protein>
<dbReference type="EMBL" id="JAUSUQ010000018">
    <property type="protein sequence ID" value="MDQ0340754.1"/>
    <property type="molecule type" value="Genomic_DNA"/>
</dbReference>
<sequence>MGAITLMQEIRLATVSAGTNEIIKTIIAKEPGIGS</sequence>
<gene>
    <name evidence="1" type="ORF">J2S00_003594</name>
</gene>
<evidence type="ECO:0000313" key="1">
    <source>
        <dbReference type="EMBL" id="MDQ0340754.1"/>
    </source>
</evidence>
<name>A0ABU0CWQ1_9BACI</name>
<evidence type="ECO:0008006" key="3">
    <source>
        <dbReference type="Google" id="ProtNLM"/>
    </source>
</evidence>